<accession>A0ABZ0NS24</accession>
<sequence length="195" mass="20776">MSSGADVAGAAEYTGTRELEKTLALREEGTGEANECFIEAQSVWQIVWRYHPVGEDEAVDASLEELRASLDKLKEALAADKPTVPDPDTAVVDQDTVRDAAVDEEKASNEHVNETALFMVQTPPPECSLRIEIPAPTQGSGGAGGFSFSGHGSHAGIRSDGRSMSHDAIIPIARALTISFRFAAVTSSLSKPRRP</sequence>
<evidence type="ECO:0000256" key="1">
    <source>
        <dbReference type="SAM" id="MobiDB-lite"/>
    </source>
</evidence>
<organism evidence="2 3">
    <name type="scientific">Cercospora beticola</name>
    <name type="common">Sugarbeet leaf spot fungus</name>
    <dbReference type="NCBI Taxonomy" id="122368"/>
    <lineage>
        <taxon>Eukaryota</taxon>
        <taxon>Fungi</taxon>
        <taxon>Dikarya</taxon>
        <taxon>Ascomycota</taxon>
        <taxon>Pezizomycotina</taxon>
        <taxon>Dothideomycetes</taxon>
        <taxon>Dothideomycetidae</taxon>
        <taxon>Mycosphaerellales</taxon>
        <taxon>Mycosphaerellaceae</taxon>
        <taxon>Cercospora</taxon>
    </lineage>
</organism>
<dbReference type="RefSeq" id="XP_065458934.1">
    <property type="nucleotide sequence ID" value="XM_065602862.1"/>
</dbReference>
<keyword evidence="3" id="KW-1185">Reference proteome</keyword>
<name>A0ABZ0NS24_CERBT</name>
<gene>
    <name evidence="2" type="ORF">RHO25_006960</name>
</gene>
<feature type="region of interest" description="Disordered" evidence="1">
    <location>
        <begin position="140"/>
        <end position="160"/>
    </location>
</feature>
<protein>
    <submittedName>
        <fullName evidence="2">Uncharacterized protein</fullName>
    </submittedName>
</protein>
<dbReference type="Proteomes" id="UP001302367">
    <property type="component" value="Chromosome 4"/>
</dbReference>
<dbReference type="GeneID" id="90644313"/>
<evidence type="ECO:0000313" key="3">
    <source>
        <dbReference type="Proteomes" id="UP001302367"/>
    </source>
</evidence>
<evidence type="ECO:0000313" key="2">
    <source>
        <dbReference type="EMBL" id="WPB02326.1"/>
    </source>
</evidence>
<proteinExistence type="predicted"/>
<reference evidence="2 3" key="1">
    <citation type="submission" date="2023-09" db="EMBL/GenBank/DDBJ databases">
        <title>Complete-Gapless Cercospora beticola genome.</title>
        <authorList>
            <person name="Wyatt N.A."/>
            <person name="Spanner R.E."/>
            <person name="Bolton M.D."/>
        </authorList>
    </citation>
    <scope>NUCLEOTIDE SEQUENCE [LARGE SCALE GENOMIC DNA]</scope>
    <source>
        <strain evidence="2">Cb09-40</strain>
    </source>
</reference>
<dbReference type="EMBL" id="CP134187">
    <property type="protein sequence ID" value="WPB02326.1"/>
    <property type="molecule type" value="Genomic_DNA"/>
</dbReference>